<dbReference type="NCBIfam" id="TIGR01352">
    <property type="entry name" value="tonB_Cterm"/>
    <property type="match status" value="1"/>
</dbReference>
<dbReference type="AlphaFoldDB" id="A0A4R2MUE5"/>
<name>A0A4R2MUE5_9PAST</name>
<dbReference type="SUPFAM" id="SSF74653">
    <property type="entry name" value="TolA/TonB C-terminal domain"/>
    <property type="match status" value="1"/>
</dbReference>
<feature type="compositionally biased region" description="Basic and acidic residues" evidence="11">
    <location>
        <begin position="121"/>
        <end position="131"/>
    </location>
</feature>
<dbReference type="GO" id="GO:0005886">
    <property type="term" value="C:plasma membrane"/>
    <property type="evidence" value="ECO:0007669"/>
    <property type="project" value="UniProtKB-SubCell"/>
</dbReference>
<dbReference type="PANTHER" id="PTHR33446">
    <property type="entry name" value="PROTEIN TONB-RELATED"/>
    <property type="match status" value="1"/>
</dbReference>
<evidence type="ECO:0000313" key="13">
    <source>
        <dbReference type="EMBL" id="TCP11481.1"/>
    </source>
</evidence>
<keyword evidence="3 10" id="KW-0813">Transport</keyword>
<keyword evidence="8 10" id="KW-1133">Transmembrane helix</keyword>
<keyword evidence="14" id="KW-1185">Reference proteome</keyword>
<evidence type="ECO:0000313" key="14">
    <source>
        <dbReference type="Proteomes" id="UP000294841"/>
    </source>
</evidence>
<feature type="region of interest" description="Disordered" evidence="11">
    <location>
        <begin position="89"/>
        <end position="166"/>
    </location>
</feature>
<dbReference type="GO" id="GO:0055085">
    <property type="term" value="P:transmembrane transport"/>
    <property type="evidence" value="ECO:0007669"/>
    <property type="project" value="InterPro"/>
</dbReference>
<accession>A0A4R2MUE5</accession>
<keyword evidence="10" id="KW-0735">Signal-anchor</keyword>
<feature type="compositionally biased region" description="Polar residues" evidence="11">
    <location>
        <begin position="150"/>
        <end position="163"/>
    </location>
</feature>
<evidence type="ECO:0000256" key="3">
    <source>
        <dbReference type="ARBA" id="ARBA00022448"/>
    </source>
</evidence>
<keyword evidence="4 10" id="KW-1003">Cell membrane</keyword>
<keyword evidence="9 10" id="KW-0472">Membrane</keyword>
<evidence type="ECO:0000259" key="12">
    <source>
        <dbReference type="PROSITE" id="PS52015"/>
    </source>
</evidence>
<reference evidence="13 14" key="1">
    <citation type="submission" date="2019-03" db="EMBL/GenBank/DDBJ databases">
        <title>Genomic Encyclopedia of Type Strains, Phase IV (KMG-IV): sequencing the most valuable type-strain genomes for metagenomic binning, comparative biology and taxonomic classification.</title>
        <authorList>
            <person name="Goeker M."/>
        </authorList>
    </citation>
    <scope>NUCLEOTIDE SEQUENCE [LARGE SCALE GENOMIC DNA]</scope>
    <source>
        <strain evidence="13 14">DSM 28231</strain>
    </source>
</reference>
<dbReference type="GO" id="GO:0030288">
    <property type="term" value="C:outer membrane-bounded periplasmic space"/>
    <property type="evidence" value="ECO:0007669"/>
    <property type="project" value="InterPro"/>
</dbReference>
<feature type="compositionally biased region" description="Basic residues" evidence="11">
    <location>
        <begin position="104"/>
        <end position="120"/>
    </location>
</feature>
<keyword evidence="7 10" id="KW-0653">Protein transport</keyword>
<protein>
    <recommendedName>
        <fullName evidence="10">Protein TonB</fullName>
    </recommendedName>
</protein>
<dbReference type="InterPro" id="IPR037682">
    <property type="entry name" value="TonB_C"/>
</dbReference>
<dbReference type="OrthoDB" id="5687563at2"/>
<dbReference type="PROSITE" id="PS52015">
    <property type="entry name" value="TONB_CTD"/>
    <property type="match status" value="1"/>
</dbReference>
<evidence type="ECO:0000256" key="11">
    <source>
        <dbReference type="SAM" id="MobiDB-lite"/>
    </source>
</evidence>
<comment type="subcellular location">
    <subcellularLocation>
        <location evidence="1 10">Cell inner membrane</location>
        <topology evidence="1 10">Single-pass membrane protein</topology>
        <orientation evidence="1 10">Periplasmic side</orientation>
    </subcellularLocation>
</comment>
<proteinExistence type="inferred from homology"/>
<evidence type="ECO:0000256" key="1">
    <source>
        <dbReference type="ARBA" id="ARBA00004383"/>
    </source>
</evidence>
<comment type="function">
    <text evidence="10">Interacts with outer membrane receptor proteins that carry out high-affinity binding and energy dependent uptake into the periplasmic space of specific substrates. It could act to transduce energy from the cytoplasmic membrane to specific energy-requiring processes in the outer membrane, resulting in the release into the periplasm of ligands bound by these outer membrane proteins.</text>
</comment>
<dbReference type="Gene3D" id="3.30.1150.10">
    <property type="match status" value="1"/>
</dbReference>
<dbReference type="Pfam" id="PF03544">
    <property type="entry name" value="TonB_C"/>
    <property type="match status" value="1"/>
</dbReference>
<feature type="domain" description="TonB C-terminal" evidence="12">
    <location>
        <begin position="162"/>
        <end position="255"/>
    </location>
</feature>
<dbReference type="InterPro" id="IPR051045">
    <property type="entry name" value="TonB-dependent_transducer"/>
</dbReference>
<dbReference type="RefSeq" id="WP_132024763.1">
    <property type="nucleotide sequence ID" value="NZ_CP016605.1"/>
</dbReference>
<evidence type="ECO:0000256" key="8">
    <source>
        <dbReference type="ARBA" id="ARBA00022989"/>
    </source>
</evidence>
<evidence type="ECO:0000256" key="7">
    <source>
        <dbReference type="ARBA" id="ARBA00022927"/>
    </source>
</evidence>
<dbReference type="InterPro" id="IPR006260">
    <property type="entry name" value="TonB/TolA_C"/>
</dbReference>
<comment type="similarity">
    <text evidence="2 10">Belongs to the TonB family.</text>
</comment>
<dbReference type="GO" id="GO:0031992">
    <property type="term" value="F:energy transducer activity"/>
    <property type="evidence" value="ECO:0007669"/>
    <property type="project" value="InterPro"/>
</dbReference>
<dbReference type="EMBL" id="SLXI01000007">
    <property type="protein sequence ID" value="TCP11481.1"/>
    <property type="molecule type" value="Genomic_DNA"/>
</dbReference>
<organism evidence="13 14">
    <name type="scientific">Bisgaardia hudsonensis</name>
    <dbReference type="NCBI Taxonomy" id="109472"/>
    <lineage>
        <taxon>Bacteria</taxon>
        <taxon>Pseudomonadati</taxon>
        <taxon>Pseudomonadota</taxon>
        <taxon>Gammaproteobacteria</taxon>
        <taxon>Pasteurellales</taxon>
        <taxon>Pasteurellaceae</taxon>
        <taxon>Bisgaardia</taxon>
    </lineage>
</organism>
<dbReference type="GO" id="GO:0015891">
    <property type="term" value="P:siderophore transport"/>
    <property type="evidence" value="ECO:0007669"/>
    <property type="project" value="InterPro"/>
</dbReference>
<dbReference type="PRINTS" id="PR01374">
    <property type="entry name" value="TONBPROTEIN"/>
</dbReference>
<feature type="compositionally biased region" description="Basic and acidic residues" evidence="11">
    <location>
        <begin position="89"/>
        <end position="103"/>
    </location>
</feature>
<evidence type="ECO:0000256" key="2">
    <source>
        <dbReference type="ARBA" id="ARBA00006555"/>
    </source>
</evidence>
<comment type="caution">
    <text evidence="13">The sequence shown here is derived from an EMBL/GenBank/DDBJ whole genome shotgun (WGS) entry which is preliminary data.</text>
</comment>
<dbReference type="GO" id="GO:0015031">
    <property type="term" value="P:protein transport"/>
    <property type="evidence" value="ECO:0007669"/>
    <property type="project" value="UniProtKB-UniRule"/>
</dbReference>
<gene>
    <name evidence="13" type="ORF">EV697_10732</name>
</gene>
<keyword evidence="6 10" id="KW-0812">Transmembrane</keyword>
<dbReference type="Proteomes" id="UP000294841">
    <property type="component" value="Unassembled WGS sequence"/>
</dbReference>
<evidence type="ECO:0000256" key="10">
    <source>
        <dbReference type="RuleBase" id="RU362123"/>
    </source>
</evidence>
<evidence type="ECO:0000256" key="6">
    <source>
        <dbReference type="ARBA" id="ARBA00022692"/>
    </source>
</evidence>
<feature type="transmembrane region" description="Helical" evidence="10">
    <location>
        <begin position="6"/>
        <end position="27"/>
    </location>
</feature>
<sequence length="255" mass="27689">MKESRISSFFIILVVLFLHLILGWLLAQASFQKVKIDDFLETLQMVEVNLGVPESSPIIEEEIKIEEPELPKPQQEVIATKVETEADIVNKLEPVKPEEEKKPPKPKPKPKKVEKKVKAPIKKDIVKKVEKSNVNQTAPNGPVGQANGVKGSQSTQGNGNKNASLGAGYGNAMRGVCSDLSDEADDEGRVKLKVTISENGKAQNVQVISSSGIKRLDNQAKRIASNHTYSPAKLNGKAVVADVVFSINFKCGNAA</sequence>
<evidence type="ECO:0000256" key="4">
    <source>
        <dbReference type="ARBA" id="ARBA00022475"/>
    </source>
</evidence>
<evidence type="ECO:0000256" key="9">
    <source>
        <dbReference type="ARBA" id="ARBA00023136"/>
    </source>
</evidence>
<evidence type="ECO:0000256" key="5">
    <source>
        <dbReference type="ARBA" id="ARBA00022519"/>
    </source>
</evidence>
<dbReference type="InterPro" id="IPR003538">
    <property type="entry name" value="TonB"/>
</dbReference>
<keyword evidence="5 10" id="KW-0997">Cell inner membrane</keyword>